<evidence type="ECO:0000256" key="4">
    <source>
        <dbReference type="ARBA" id="ARBA00022833"/>
    </source>
</evidence>
<reference evidence="7 8" key="1">
    <citation type="journal article" date="2018" name="Front. Plant Sci.">
        <title>Red Clover (Trifolium pratense) and Zigzag Clover (T. medium) - A Picture of Genomic Similarities and Differences.</title>
        <authorList>
            <person name="Dluhosova J."/>
            <person name="Istvanek J."/>
            <person name="Nedelnik J."/>
            <person name="Repkova J."/>
        </authorList>
    </citation>
    <scope>NUCLEOTIDE SEQUENCE [LARGE SCALE GENOMIC DNA]</scope>
    <source>
        <strain evidence="8">cv. 10/8</strain>
        <tissue evidence="7">Leaf</tissue>
    </source>
</reference>
<feature type="domain" description="Replication factor A C-terminal" evidence="6">
    <location>
        <begin position="88"/>
        <end position="182"/>
    </location>
</feature>
<dbReference type="SUPFAM" id="SSF50249">
    <property type="entry name" value="Nucleic acid-binding proteins"/>
    <property type="match status" value="1"/>
</dbReference>
<evidence type="ECO:0000256" key="2">
    <source>
        <dbReference type="ARBA" id="ARBA00022723"/>
    </source>
</evidence>
<keyword evidence="5" id="KW-0238">DNA-binding</keyword>
<accession>A0A392NQZ5</accession>
<dbReference type="AlphaFoldDB" id="A0A392NQZ5"/>
<dbReference type="InterPro" id="IPR012340">
    <property type="entry name" value="NA-bd_OB-fold"/>
</dbReference>
<evidence type="ECO:0000256" key="1">
    <source>
        <dbReference type="ARBA" id="ARBA00005690"/>
    </source>
</evidence>
<dbReference type="GO" id="GO:0008270">
    <property type="term" value="F:zinc ion binding"/>
    <property type="evidence" value="ECO:0007669"/>
    <property type="project" value="UniProtKB-KW"/>
</dbReference>
<evidence type="ECO:0000256" key="5">
    <source>
        <dbReference type="ARBA" id="ARBA00023125"/>
    </source>
</evidence>
<keyword evidence="8" id="KW-1185">Reference proteome</keyword>
<evidence type="ECO:0000313" key="7">
    <source>
        <dbReference type="EMBL" id="MCI01814.1"/>
    </source>
</evidence>
<evidence type="ECO:0000256" key="3">
    <source>
        <dbReference type="ARBA" id="ARBA00022771"/>
    </source>
</evidence>
<dbReference type="InterPro" id="IPR013955">
    <property type="entry name" value="Rep_factor-A_C"/>
</dbReference>
<protein>
    <submittedName>
        <fullName evidence="7">Replication protein A1-like protein</fullName>
    </submittedName>
</protein>
<organism evidence="7 8">
    <name type="scientific">Trifolium medium</name>
    <dbReference type="NCBI Taxonomy" id="97028"/>
    <lineage>
        <taxon>Eukaryota</taxon>
        <taxon>Viridiplantae</taxon>
        <taxon>Streptophyta</taxon>
        <taxon>Embryophyta</taxon>
        <taxon>Tracheophyta</taxon>
        <taxon>Spermatophyta</taxon>
        <taxon>Magnoliopsida</taxon>
        <taxon>eudicotyledons</taxon>
        <taxon>Gunneridae</taxon>
        <taxon>Pentapetalae</taxon>
        <taxon>rosids</taxon>
        <taxon>fabids</taxon>
        <taxon>Fabales</taxon>
        <taxon>Fabaceae</taxon>
        <taxon>Papilionoideae</taxon>
        <taxon>50 kb inversion clade</taxon>
        <taxon>NPAAA clade</taxon>
        <taxon>Hologalegina</taxon>
        <taxon>IRL clade</taxon>
        <taxon>Trifolieae</taxon>
        <taxon>Trifolium</taxon>
    </lineage>
</organism>
<dbReference type="PANTHER" id="PTHR47165:SF4">
    <property type="entry name" value="OS03G0429900 PROTEIN"/>
    <property type="match status" value="1"/>
</dbReference>
<dbReference type="Pfam" id="PF08646">
    <property type="entry name" value="Rep_fac-A_C"/>
    <property type="match status" value="1"/>
</dbReference>
<comment type="similarity">
    <text evidence="1">Belongs to the replication factor A protein 1 family.</text>
</comment>
<dbReference type="EMBL" id="LXQA010047208">
    <property type="protein sequence ID" value="MCI01814.1"/>
    <property type="molecule type" value="Genomic_DNA"/>
</dbReference>
<dbReference type="GO" id="GO:0003677">
    <property type="term" value="F:DNA binding"/>
    <property type="evidence" value="ECO:0007669"/>
    <property type="project" value="UniProtKB-KW"/>
</dbReference>
<dbReference type="CDD" id="cd04476">
    <property type="entry name" value="RPA1_DBD_C"/>
    <property type="match status" value="1"/>
</dbReference>
<keyword evidence="2" id="KW-0479">Metal-binding</keyword>
<keyword evidence="4" id="KW-0862">Zinc</keyword>
<sequence length="189" mass="21264">GVSNTFYGTKMLLNADVPYINDYKLKMEGTERELTQSVSQLTGPTILSLEAELLQTPRMTILDLNESSERCVGTVLVRTCDIETAFGWYYQSCTTCSSKVTIRNGSIYCDKVCKQPRTSVPRYKVNLQVIDNSGSTTFTLFDRVVTQMLGRSVQDLLAAMNQDLVYPTELDTLVDKRMLFKVEVNDANL</sequence>
<evidence type="ECO:0000259" key="6">
    <source>
        <dbReference type="Pfam" id="PF08646"/>
    </source>
</evidence>
<comment type="caution">
    <text evidence="7">The sequence shown here is derived from an EMBL/GenBank/DDBJ whole genome shotgun (WGS) entry which is preliminary data.</text>
</comment>
<dbReference type="Proteomes" id="UP000265520">
    <property type="component" value="Unassembled WGS sequence"/>
</dbReference>
<feature type="non-terminal residue" evidence="7">
    <location>
        <position position="1"/>
    </location>
</feature>
<evidence type="ECO:0000313" key="8">
    <source>
        <dbReference type="Proteomes" id="UP000265520"/>
    </source>
</evidence>
<keyword evidence="3" id="KW-0863">Zinc-finger</keyword>
<name>A0A392NQZ5_9FABA</name>
<dbReference type="InterPro" id="IPR047192">
    <property type="entry name" value="Euk_RPA1_DBD_C"/>
</dbReference>
<dbReference type="PANTHER" id="PTHR47165">
    <property type="entry name" value="OS03G0429900 PROTEIN"/>
    <property type="match status" value="1"/>
</dbReference>
<dbReference type="Gene3D" id="2.40.50.140">
    <property type="entry name" value="Nucleic acid-binding proteins"/>
    <property type="match status" value="1"/>
</dbReference>
<feature type="non-terminal residue" evidence="7">
    <location>
        <position position="189"/>
    </location>
</feature>
<proteinExistence type="inferred from homology"/>